<evidence type="ECO:0000256" key="7">
    <source>
        <dbReference type="ARBA" id="ARBA00023010"/>
    </source>
</evidence>
<keyword evidence="5 9" id="KW-0653">Protein transport</keyword>
<comment type="caution">
    <text evidence="11">The sequence shown here is derived from an EMBL/GenBank/DDBJ whole genome shotgun (WGS) entry which is preliminary data.</text>
</comment>
<gene>
    <name evidence="9" type="primary">secE</name>
    <name evidence="11" type="ORF">AO370_2037</name>
</gene>
<keyword evidence="7 9" id="KW-0811">Translocation</keyword>
<dbReference type="PANTHER" id="PTHR33910:SF1">
    <property type="entry name" value="PROTEIN TRANSLOCASE SUBUNIT SECE"/>
    <property type="match status" value="1"/>
</dbReference>
<dbReference type="Gene3D" id="1.20.5.1030">
    <property type="entry name" value="Preprotein translocase secy subunit"/>
    <property type="match status" value="1"/>
</dbReference>
<dbReference type="HAMAP" id="MF_00422">
    <property type="entry name" value="SecE"/>
    <property type="match status" value="1"/>
</dbReference>
<evidence type="ECO:0000256" key="1">
    <source>
        <dbReference type="ARBA" id="ARBA00004370"/>
    </source>
</evidence>
<dbReference type="NCBIfam" id="TIGR00964">
    <property type="entry name" value="secE_bact"/>
    <property type="match status" value="1"/>
</dbReference>
<dbReference type="PANTHER" id="PTHR33910">
    <property type="entry name" value="PROTEIN TRANSLOCASE SUBUNIT SECE"/>
    <property type="match status" value="1"/>
</dbReference>
<feature type="compositionally biased region" description="Polar residues" evidence="10">
    <location>
        <begin position="9"/>
        <end position="25"/>
    </location>
</feature>
<evidence type="ECO:0000256" key="9">
    <source>
        <dbReference type="HAMAP-Rule" id="MF_00422"/>
    </source>
</evidence>
<evidence type="ECO:0000256" key="5">
    <source>
        <dbReference type="ARBA" id="ARBA00022927"/>
    </source>
</evidence>
<evidence type="ECO:0000256" key="4">
    <source>
        <dbReference type="ARBA" id="ARBA00022692"/>
    </source>
</evidence>
<dbReference type="OrthoDB" id="9806365at2"/>
<keyword evidence="3 9" id="KW-1003">Cell membrane</keyword>
<comment type="subcellular location">
    <subcellularLocation>
        <location evidence="1">Membrane</location>
    </subcellularLocation>
</comment>
<sequence length="157" mass="17643">MSDNKDNLDIQSGTSASGSQHTKNPVTVSKESVVEVAKKHSAKDFLLWLIAIIAMISATLVSQYLPRYWAPANNVWTQIAITVSLVVFGFICLAFTNQGSAFKTLLKDAGIELRRVTWPTKDETVRYTWQVILIMIIFGIIIWLLDMFFSYIVGLII</sequence>
<accession>A0A198XJP3</accession>
<feature type="transmembrane region" description="Helical" evidence="9">
    <location>
        <begin position="45"/>
        <end position="64"/>
    </location>
</feature>
<dbReference type="PROSITE" id="PS01067">
    <property type="entry name" value="SECE_SEC61G"/>
    <property type="match status" value="1"/>
</dbReference>
<evidence type="ECO:0000256" key="3">
    <source>
        <dbReference type="ARBA" id="ARBA00022475"/>
    </source>
</evidence>
<dbReference type="NCBIfam" id="NF004373">
    <property type="entry name" value="PRK05740.1-3"/>
    <property type="match status" value="1"/>
</dbReference>
<keyword evidence="6 9" id="KW-1133">Transmembrane helix</keyword>
<dbReference type="Pfam" id="PF00584">
    <property type="entry name" value="SecE"/>
    <property type="match status" value="1"/>
</dbReference>
<comment type="similarity">
    <text evidence="9">Belongs to the SecE/SEC61-gamma family.</text>
</comment>
<dbReference type="InterPro" id="IPR001901">
    <property type="entry name" value="Translocase_SecE/Sec61-g"/>
</dbReference>
<feature type="transmembrane region" description="Helical" evidence="9">
    <location>
        <begin position="76"/>
        <end position="96"/>
    </location>
</feature>
<dbReference type="PRINTS" id="PR01650">
    <property type="entry name" value="SECETRNLCASE"/>
</dbReference>
<dbReference type="Proteomes" id="UP000078295">
    <property type="component" value="Unassembled WGS sequence"/>
</dbReference>
<dbReference type="RefSeq" id="WP_064605192.1">
    <property type="nucleotide sequence ID" value="NZ_JAABLA010000012.1"/>
</dbReference>
<protein>
    <recommendedName>
        <fullName evidence="9">Protein translocase subunit SecE</fullName>
    </recommendedName>
</protein>
<dbReference type="InterPro" id="IPR005807">
    <property type="entry name" value="SecE_bac"/>
</dbReference>
<dbReference type="GO" id="GO:0009306">
    <property type="term" value="P:protein secretion"/>
    <property type="evidence" value="ECO:0007669"/>
    <property type="project" value="UniProtKB-UniRule"/>
</dbReference>
<name>A0A198XJP3_MORCA</name>
<evidence type="ECO:0000256" key="2">
    <source>
        <dbReference type="ARBA" id="ARBA00022448"/>
    </source>
</evidence>
<keyword evidence="8 9" id="KW-0472">Membrane</keyword>
<dbReference type="GO" id="GO:0006605">
    <property type="term" value="P:protein targeting"/>
    <property type="evidence" value="ECO:0007669"/>
    <property type="project" value="UniProtKB-UniRule"/>
</dbReference>
<dbReference type="InterPro" id="IPR038379">
    <property type="entry name" value="SecE_sf"/>
</dbReference>
<comment type="caution">
    <text evidence="9">Lacks conserved residue(s) required for the propagation of feature annotation.</text>
</comment>
<organism evidence="11 12">
    <name type="scientific">Moraxella catarrhalis</name>
    <name type="common">Branhamella catarrhalis</name>
    <dbReference type="NCBI Taxonomy" id="480"/>
    <lineage>
        <taxon>Bacteria</taxon>
        <taxon>Pseudomonadati</taxon>
        <taxon>Pseudomonadota</taxon>
        <taxon>Gammaproteobacteria</taxon>
        <taxon>Moraxellales</taxon>
        <taxon>Moraxellaceae</taxon>
        <taxon>Moraxella</taxon>
    </lineage>
</organism>
<comment type="function">
    <text evidence="9">Essential subunit of the Sec protein translocation channel SecYEG. Clamps together the 2 halves of SecY. May contact the channel plug during translocation.</text>
</comment>
<evidence type="ECO:0000256" key="6">
    <source>
        <dbReference type="ARBA" id="ARBA00022989"/>
    </source>
</evidence>
<comment type="subunit">
    <text evidence="9">Component of the Sec protein translocase complex. Heterotrimer consisting of SecY, SecE and SecG subunits. The heterotrimers can form oligomers, although 1 heterotrimer is thought to be able to translocate proteins. Interacts with the ribosome. Interacts with SecDF, and other proteins may be involved. Interacts with SecA.</text>
</comment>
<proteinExistence type="inferred from homology"/>
<dbReference type="EMBL" id="LXHQ01000053">
    <property type="protein sequence ID" value="OAV22396.1"/>
    <property type="molecule type" value="Genomic_DNA"/>
</dbReference>
<evidence type="ECO:0000256" key="10">
    <source>
        <dbReference type="SAM" id="MobiDB-lite"/>
    </source>
</evidence>
<reference evidence="11 12" key="1">
    <citation type="journal article" date="2016" name="Genome Biol. Evol.">
        <title>Comparative Genomic Analyses of the Moraxella catarrhalis Serosensitive and Seroresistant Lineages Demonstrate Their Independent Evolution.</title>
        <authorList>
            <person name="Earl J.P."/>
            <person name="de Vries S.P."/>
            <person name="Ahmed A."/>
            <person name="Powell E."/>
            <person name="Schultz M.P."/>
            <person name="Hermans P.W."/>
            <person name="Hill D.J."/>
            <person name="Zhou Z."/>
            <person name="Constantinidou C.I."/>
            <person name="Hu F.Z."/>
            <person name="Bootsma H.J."/>
            <person name="Ehrlich G.D."/>
        </authorList>
    </citation>
    <scope>NUCLEOTIDE SEQUENCE [LARGE SCALE GENOMIC DNA]</scope>
    <source>
        <strain evidence="11 12">F23</strain>
    </source>
</reference>
<dbReference type="GO" id="GO:0008320">
    <property type="term" value="F:protein transmembrane transporter activity"/>
    <property type="evidence" value="ECO:0007669"/>
    <property type="project" value="UniProtKB-UniRule"/>
</dbReference>
<dbReference type="GO" id="GO:0065002">
    <property type="term" value="P:intracellular protein transmembrane transport"/>
    <property type="evidence" value="ECO:0007669"/>
    <property type="project" value="UniProtKB-UniRule"/>
</dbReference>
<dbReference type="AlphaFoldDB" id="A0A198XJP3"/>
<feature type="transmembrane region" description="Helical" evidence="9">
    <location>
        <begin position="131"/>
        <end position="156"/>
    </location>
</feature>
<feature type="region of interest" description="Disordered" evidence="10">
    <location>
        <begin position="1"/>
        <end position="26"/>
    </location>
</feature>
<keyword evidence="4 9" id="KW-0812">Transmembrane</keyword>
<keyword evidence="2 9" id="KW-0813">Transport</keyword>
<evidence type="ECO:0000313" key="12">
    <source>
        <dbReference type="Proteomes" id="UP000078295"/>
    </source>
</evidence>
<dbReference type="GO" id="GO:0043952">
    <property type="term" value="P:protein transport by the Sec complex"/>
    <property type="evidence" value="ECO:0007669"/>
    <property type="project" value="UniProtKB-UniRule"/>
</dbReference>
<evidence type="ECO:0000256" key="8">
    <source>
        <dbReference type="ARBA" id="ARBA00023136"/>
    </source>
</evidence>
<evidence type="ECO:0000313" key="11">
    <source>
        <dbReference type="EMBL" id="OAV22396.1"/>
    </source>
</evidence>
<dbReference type="GO" id="GO:0005886">
    <property type="term" value="C:plasma membrane"/>
    <property type="evidence" value="ECO:0007669"/>
    <property type="project" value="UniProtKB-UniRule"/>
</dbReference>